<feature type="compositionally biased region" description="Polar residues" evidence="1">
    <location>
        <begin position="275"/>
        <end position="288"/>
    </location>
</feature>
<dbReference type="SUPFAM" id="SSF50998">
    <property type="entry name" value="Quinoprotein alcohol dehydrogenase-like"/>
    <property type="match status" value="1"/>
</dbReference>
<reference evidence="3" key="1">
    <citation type="submission" date="2025-08" db="UniProtKB">
        <authorList>
            <consortium name="RefSeq"/>
        </authorList>
    </citation>
    <scope>IDENTIFICATION</scope>
    <source>
        <tissue evidence="3">Gonads</tissue>
    </source>
</reference>
<accession>A0A2R2MPX3</accession>
<dbReference type="PANTHER" id="PTHR12219">
    <property type="entry name" value="NADH-UBIQUINONE OXIDOREDUCTASE"/>
    <property type="match status" value="1"/>
</dbReference>
<organism evidence="2 3">
    <name type="scientific">Lingula anatina</name>
    <name type="common">Brachiopod</name>
    <name type="synonym">Lingula unguis</name>
    <dbReference type="NCBI Taxonomy" id="7574"/>
    <lineage>
        <taxon>Eukaryota</taxon>
        <taxon>Metazoa</taxon>
        <taxon>Spiralia</taxon>
        <taxon>Lophotrochozoa</taxon>
        <taxon>Brachiopoda</taxon>
        <taxon>Linguliformea</taxon>
        <taxon>Lingulata</taxon>
        <taxon>Lingulida</taxon>
        <taxon>Linguloidea</taxon>
        <taxon>Lingulidae</taxon>
        <taxon>Lingula</taxon>
    </lineage>
</organism>
<dbReference type="RefSeq" id="XP_023932290.1">
    <property type="nucleotide sequence ID" value="XM_024076522.1"/>
</dbReference>
<dbReference type="OrthoDB" id="547231at2759"/>
<dbReference type="InterPro" id="IPR006885">
    <property type="entry name" value="NADH_UbQ_FeS_4_mit-like"/>
</dbReference>
<dbReference type="InterPro" id="IPR015943">
    <property type="entry name" value="WD40/YVTN_repeat-like_dom_sf"/>
</dbReference>
<dbReference type="InterPro" id="IPR011047">
    <property type="entry name" value="Quinoprotein_ADH-like_sf"/>
</dbReference>
<dbReference type="GeneID" id="106171379"/>
<dbReference type="InParanoid" id="A0A2R2MPX3"/>
<dbReference type="Proteomes" id="UP000085678">
    <property type="component" value="Unplaced"/>
</dbReference>
<name>A0A2R2MPX3_LINAN</name>
<evidence type="ECO:0000256" key="1">
    <source>
        <dbReference type="SAM" id="MobiDB-lite"/>
    </source>
</evidence>
<keyword evidence="2" id="KW-1185">Reference proteome</keyword>
<feature type="compositionally biased region" description="Basic and acidic residues" evidence="1">
    <location>
        <begin position="258"/>
        <end position="274"/>
    </location>
</feature>
<dbReference type="PANTHER" id="PTHR12219:SF17">
    <property type="entry name" value="WD REPEAT-CONTAINING PROTEIN 93"/>
    <property type="match status" value="1"/>
</dbReference>
<sequence length="773" mass="86423">MPVYIRKTMVISPPSILSRMSDDEDDYLTDPDQIRDLLPQPYRMINKIIYNLFDDIWEIISERENARIAEASRIKPPKYECAIQMQPFGQATCLSDSIDGRYIFIGLPNGLAAVDAMTQQTVTTWEDDKIEVTQMQVSLIGVQTYLLCTVDDMGVSRFFAFAQDRIHLLKVASEQGGSGSKTIITKCQASTEGDFVGIVFEDTSNKETWIEVQKLPRDDWLRELEATSKKSTSQTKPQSPAPLGDDSDAPADGEQLPGEEKMIDAEDAEKEEKQSVGQRSQSPTSSRGAMSPVPPGGGGSSEKMHTKFSTPTLVVKIRPPADITGCNASTPQQATKLTDTGEVIGSGSNHSLTAHHLENRKAVFDYFHEQHLRYLPKEEESAQQPMFHFFTAGRLLPTGLDMPGQEGRPSSIGVWWVGGTQVFYYSLVKASKDIEHKPEFVSPHSDVLTATAVSQCTSLLAVGLKNGIVVIWDMHIGLNRRLINLTDDATILKLVFLNPNICGQDKVHYPPYGTKTNSYLLAWCSDGSVYLVNCGMGKTSQPITVMPKMSDQDNLPTMVEPVNGVPEVILVVKRNGTAFLLDVTKGNSLPLCQVNLPTTHELTTPWDPVITVGGQGHMMYLKASQKDPSEDYVPNSGMSSLFVFTLRSFPTLDDYLRRQRPDIPYVIHNTVDKRIETLLKERINQQASRQRRMQERWINLKNELDIIQQIKDTNKRNADLRSEYVSVIVFKLSIIVSIFVEHIDSTTNFNHSTLFKNCMHPLKPLTVEVDILH</sequence>
<gene>
    <name evidence="3" type="primary">LOC106171379</name>
</gene>
<evidence type="ECO:0000313" key="2">
    <source>
        <dbReference type="Proteomes" id="UP000085678"/>
    </source>
</evidence>
<proteinExistence type="predicted"/>
<feature type="region of interest" description="Disordered" evidence="1">
    <location>
        <begin position="226"/>
        <end position="305"/>
    </location>
</feature>
<dbReference type="Gene3D" id="2.130.10.10">
    <property type="entry name" value="YVTN repeat-like/Quinoprotein amine dehydrogenase"/>
    <property type="match status" value="1"/>
</dbReference>
<feature type="compositionally biased region" description="Low complexity" evidence="1">
    <location>
        <begin position="229"/>
        <end position="238"/>
    </location>
</feature>
<protein>
    <submittedName>
        <fullName evidence="3">WD repeat-containing protein 93 isoform X2</fullName>
    </submittedName>
</protein>
<dbReference type="InterPro" id="IPR049547">
    <property type="entry name" value="WDR93_beta-prop"/>
</dbReference>
<dbReference type="GO" id="GO:0022900">
    <property type="term" value="P:electron transport chain"/>
    <property type="evidence" value="ECO:0007669"/>
    <property type="project" value="InterPro"/>
</dbReference>
<evidence type="ECO:0000313" key="3">
    <source>
        <dbReference type="RefSeq" id="XP_023932290.1"/>
    </source>
</evidence>
<dbReference type="AlphaFoldDB" id="A0A2R2MPX3"/>
<dbReference type="Pfam" id="PF21030">
    <property type="entry name" value="WDR93"/>
    <property type="match status" value="1"/>
</dbReference>